<evidence type="ECO:0000313" key="4">
    <source>
        <dbReference type="Proteomes" id="UP001165190"/>
    </source>
</evidence>
<proteinExistence type="predicted"/>
<comment type="caution">
    <text evidence="3">The sequence shown here is derived from an EMBL/GenBank/DDBJ whole genome shotgun (WGS) entry which is preliminary data.</text>
</comment>
<sequence length="83" mass="9370">MLCRSTFLAVFILLTMQLQAAPPPLSPTAAKHWDNLFPNSTLPQVLAELLMVSFEDFTGLLLLLLLRVLLSILSRTFTYNQHL</sequence>
<dbReference type="Proteomes" id="UP001165190">
    <property type="component" value="Unassembled WGS sequence"/>
</dbReference>
<accession>A0A9W7J9Z5</accession>
<evidence type="ECO:0000256" key="1">
    <source>
        <dbReference type="SAM" id="Phobius"/>
    </source>
</evidence>
<keyword evidence="1" id="KW-1133">Transmembrane helix</keyword>
<name>A0A9W7J9Z5_HIBTR</name>
<protein>
    <submittedName>
        <fullName evidence="3">Uncharacterized protein</fullName>
    </submittedName>
</protein>
<keyword evidence="1" id="KW-0472">Membrane</keyword>
<dbReference type="AlphaFoldDB" id="A0A9W7J9Z5"/>
<feature type="transmembrane region" description="Helical" evidence="1">
    <location>
        <begin position="44"/>
        <end position="66"/>
    </location>
</feature>
<evidence type="ECO:0000313" key="3">
    <source>
        <dbReference type="EMBL" id="GMJ11481.1"/>
    </source>
</evidence>
<keyword evidence="1" id="KW-0812">Transmembrane</keyword>
<evidence type="ECO:0000256" key="2">
    <source>
        <dbReference type="SAM" id="SignalP"/>
    </source>
</evidence>
<organism evidence="3 4">
    <name type="scientific">Hibiscus trionum</name>
    <name type="common">Flower of an hour</name>
    <dbReference type="NCBI Taxonomy" id="183268"/>
    <lineage>
        <taxon>Eukaryota</taxon>
        <taxon>Viridiplantae</taxon>
        <taxon>Streptophyta</taxon>
        <taxon>Embryophyta</taxon>
        <taxon>Tracheophyta</taxon>
        <taxon>Spermatophyta</taxon>
        <taxon>Magnoliopsida</taxon>
        <taxon>eudicotyledons</taxon>
        <taxon>Gunneridae</taxon>
        <taxon>Pentapetalae</taxon>
        <taxon>rosids</taxon>
        <taxon>malvids</taxon>
        <taxon>Malvales</taxon>
        <taxon>Malvaceae</taxon>
        <taxon>Malvoideae</taxon>
        <taxon>Hibiscus</taxon>
    </lineage>
</organism>
<dbReference type="EMBL" id="BSYR01000061">
    <property type="protein sequence ID" value="GMJ11481.1"/>
    <property type="molecule type" value="Genomic_DNA"/>
</dbReference>
<keyword evidence="2" id="KW-0732">Signal</keyword>
<reference evidence="3" key="1">
    <citation type="submission" date="2023-05" db="EMBL/GenBank/DDBJ databases">
        <title>Genome and transcriptome analyses reveal genes involved in the formation of fine ridges on petal epidermal cells in Hibiscus trionum.</title>
        <authorList>
            <person name="Koshimizu S."/>
            <person name="Masuda S."/>
            <person name="Ishii T."/>
            <person name="Shirasu K."/>
            <person name="Hoshino A."/>
            <person name="Arita M."/>
        </authorList>
    </citation>
    <scope>NUCLEOTIDE SEQUENCE</scope>
    <source>
        <strain evidence="3">Hamamatsu line</strain>
    </source>
</reference>
<gene>
    <name evidence="3" type="ORF">HRI_004817300</name>
</gene>
<feature type="signal peptide" evidence="2">
    <location>
        <begin position="1"/>
        <end position="20"/>
    </location>
</feature>
<feature type="chain" id="PRO_5040917822" evidence="2">
    <location>
        <begin position="21"/>
        <end position="83"/>
    </location>
</feature>
<keyword evidence="4" id="KW-1185">Reference proteome</keyword>